<dbReference type="RefSeq" id="WP_047191086.1">
    <property type="nucleotide sequence ID" value="NZ_LCYG01000058.1"/>
</dbReference>
<sequence length="345" mass="37584">MSETSEEKKLPPTPKKLSDARNKGQIARNADFVSAVSACAGLGYLWLEASLIQDKWHEGLLLVDKLQDQPFDTAVKQALGVLTELTIATVGPLLGAIVAAAALAGFLANRGLVFSLETIKPKLENMNPINGLKRIASLRSLIELGKTLFKVFALGASFLLVVIGMWKTLVYLPACGVGCLSFVFTELKLLIGIAAGAFLIGGLIDLLIQRWLFLHDMRMTETEAKRESKEQQGNPELKREHRRLGQEAASEPPLGLHRATLILSGREMLVGLRYVRGETGVPVLVCRGRGEAASRLLDEARALRLNIIDDHVLARRLIRNTKLGGFVPAQHFEAVARALFAAGQV</sequence>
<evidence type="ECO:0000256" key="3">
    <source>
        <dbReference type="SAM" id="Phobius"/>
    </source>
</evidence>
<feature type="transmembrane region" description="Helical" evidence="3">
    <location>
        <begin position="148"/>
        <end position="169"/>
    </location>
</feature>
<keyword evidence="3" id="KW-0472">Membrane</keyword>
<dbReference type="InterPro" id="IPR029025">
    <property type="entry name" value="T3SS_substrate_exporter_C"/>
</dbReference>
<dbReference type="PATRIC" id="fig|1225564.3.peg.5659"/>
<dbReference type="OrthoDB" id="9807950at2"/>
<dbReference type="SUPFAM" id="SSF160544">
    <property type="entry name" value="EscU C-terminal domain-like"/>
    <property type="match status" value="1"/>
</dbReference>
<reference evidence="4 5" key="1">
    <citation type="submission" date="2015-05" db="EMBL/GenBank/DDBJ databases">
        <title>Draft genome sequence of Microvirga vignae strain BR3299, a novel nitrogen fixing bacteria isolated from Brazil semi-aired region.</title>
        <authorList>
            <person name="Zilli J.E."/>
            <person name="Passos S.R."/>
            <person name="Leite J."/>
            <person name="Baldani J.I."/>
            <person name="Xavier G.R."/>
            <person name="Rumjaneck N.G."/>
            <person name="Simoes-Araujo J.L."/>
        </authorList>
    </citation>
    <scope>NUCLEOTIDE SEQUENCE [LARGE SCALE GENOMIC DNA]</scope>
    <source>
        <strain evidence="4 5">BR3299</strain>
    </source>
</reference>
<feature type="transmembrane region" description="Helical" evidence="3">
    <location>
        <begin position="85"/>
        <end position="108"/>
    </location>
</feature>
<feature type="compositionally biased region" description="Basic and acidic residues" evidence="2">
    <location>
        <begin position="223"/>
        <end position="245"/>
    </location>
</feature>
<evidence type="ECO:0000313" key="4">
    <source>
        <dbReference type="EMBL" id="KLK91185.1"/>
    </source>
</evidence>
<feature type="transmembrane region" description="Helical" evidence="3">
    <location>
        <begin position="189"/>
        <end position="208"/>
    </location>
</feature>
<dbReference type="AlphaFoldDB" id="A0A0H1R7G2"/>
<comment type="caution">
    <text evidence="4">The sequence shown here is derived from an EMBL/GenBank/DDBJ whole genome shotgun (WGS) entry which is preliminary data.</text>
</comment>
<dbReference type="PRINTS" id="PR00950">
    <property type="entry name" value="TYPE3IMSPROT"/>
</dbReference>
<dbReference type="EMBL" id="LCYG01000058">
    <property type="protein sequence ID" value="KLK91185.1"/>
    <property type="molecule type" value="Genomic_DNA"/>
</dbReference>
<proteinExistence type="inferred from homology"/>
<dbReference type="Proteomes" id="UP000035489">
    <property type="component" value="Unassembled WGS sequence"/>
</dbReference>
<protein>
    <submittedName>
        <fullName evidence="4">Translocation protein</fullName>
    </submittedName>
</protein>
<evidence type="ECO:0000256" key="2">
    <source>
        <dbReference type="SAM" id="MobiDB-lite"/>
    </source>
</evidence>
<dbReference type="Gene3D" id="3.40.1690.10">
    <property type="entry name" value="secretion proteins EscU"/>
    <property type="match status" value="1"/>
</dbReference>
<accession>A0A0H1R7G2</accession>
<feature type="region of interest" description="Disordered" evidence="2">
    <location>
        <begin position="223"/>
        <end position="250"/>
    </location>
</feature>
<dbReference type="InterPro" id="IPR006135">
    <property type="entry name" value="T3SS_substrate_exporter"/>
</dbReference>
<dbReference type="PANTHER" id="PTHR30531:SF12">
    <property type="entry name" value="FLAGELLAR BIOSYNTHETIC PROTEIN FLHB"/>
    <property type="match status" value="1"/>
</dbReference>
<feature type="transmembrane region" description="Helical" evidence="3">
    <location>
        <begin position="26"/>
        <end position="47"/>
    </location>
</feature>
<dbReference type="Pfam" id="PF01312">
    <property type="entry name" value="Bac_export_2"/>
    <property type="match status" value="1"/>
</dbReference>
<evidence type="ECO:0000256" key="1">
    <source>
        <dbReference type="ARBA" id="ARBA00010690"/>
    </source>
</evidence>
<dbReference type="GO" id="GO:0009306">
    <property type="term" value="P:protein secretion"/>
    <property type="evidence" value="ECO:0007669"/>
    <property type="project" value="InterPro"/>
</dbReference>
<evidence type="ECO:0000313" key="5">
    <source>
        <dbReference type="Proteomes" id="UP000035489"/>
    </source>
</evidence>
<dbReference type="GO" id="GO:0005886">
    <property type="term" value="C:plasma membrane"/>
    <property type="evidence" value="ECO:0007669"/>
    <property type="project" value="TreeGrafter"/>
</dbReference>
<keyword evidence="5" id="KW-1185">Reference proteome</keyword>
<feature type="region of interest" description="Disordered" evidence="2">
    <location>
        <begin position="1"/>
        <end position="21"/>
    </location>
</feature>
<name>A0A0H1R7G2_9HYPH</name>
<comment type="similarity">
    <text evidence="1">Belongs to the type III secretion exporter family.</text>
</comment>
<dbReference type="PANTHER" id="PTHR30531">
    <property type="entry name" value="FLAGELLAR BIOSYNTHETIC PROTEIN FLHB"/>
    <property type="match status" value="1"/>
</dbReference>
<keyword evidence="3" id="KW-1133">Transmembrane helix</keyword>
<organism evidence="4 5">
    <name type="scientific">Microvirga vignae</name>
    <dbReference type="NCBI Taxonomy" id="1225564"/>
    <lineage>
        <taxon>Bacteria</taxon>
        <taxon>Pseudomonadati</taxon>
        <taxon>Pseudomonadota</taxon>
        <taxon>Alphaproteobacteria</taxon>
        <taxon>Hyphomicrobiales</taxon>
        <taxon>Methylobacteriaceae</taxon>
        <taxon>Microvirga</taxon>
    </lineage>
</organism>
<gene>
    <name evidence="4" type="ORF">AA309_21530</name>
</gene>
<dbReference type="STRING" id="1225564.AA309_21530"/>
<keyword evidence="3" id="KW-0812">Transmembrane</keyword>